<accession>A0A1C5JW71</accession>
<feature type="compositionally biased region" description="Basic and acidic residues" evidence="1">
    <location>
        <begin position="1"/>
        <end position="10"/>
    </location>
</feature>
<dbReference type="AlphaFoldDB" id="A0A1C5JW71"/>
<sequence>MVEEAVDKLVTRGGKRPGAGPPGLRRDVPHGFRDFPHFQDYAGRLKSRIRERYPDAEIAFQGSAVTGRSHDTHAPFDEGRVSDFDVAVSGDSLNRAARDAGVPYRGDGVSTPPLGADDLRSLGLRDVIGDASDEAGRKVNVMIYRTMEEATARKPSIRVWF</sequence>
<keyword evidence="3" id="KW-1185">Reference proteome</keyword>
<dbReference type="Proteomes" id="UP000198210">
    <property type="component" value="Chromosome I"/>
</dbReference>
<organism evidence="2 3">
    <name type="scientific">Micromonospora siamensis</name>
    <dbReference type="NCBI Taxonomy" id="299152"/>
    <lineage>
        <taxon>Bacteria</taxon>
        <taxon>Bacillati</taxon>
        <taxon>Actinomycetota</taxon>
        <taxon>Actinomycetes</taxon>
        <taxon>Micromonosporales</taxon>
        <taxon>Micromonosporaceae</taxon>
        <taxon>Micromonospora</taxon>
    </lineage>
</organism>
<gene>
    <name evidence="2" type="ORF">GA0074704_5048</name>
</gene>
<name>A0A1C5JW71_9ACTN</name>
<evidence type="ECO:0000256" key="1">
    <source>
        <dbReference type="SAM" id="MobiDB-lite"/>
    </source>
</evidence>
<dbReference type="EMBL" id="LT607751">
    <property type="protein sequence ID" value="SCG74489.1"/>
    <property type="molecule type" value="Genomic_DNA"/>
</dbReference>
<evidence type="ECO:0000313" key="2">
    <source>
        <dbReference type="EMBL" id="SCG74489.1"/>
    </source>
</evidence>
<proteinExistence type="predicted"/>
<evidence type="ECO:0000313" key="3">
    <source>
        <dbReference type="Proteomes" id="UP000198210"/>
    </source>
</evidence>
<reference evidence="2 3" key="1">
    <citation type="submission" date="2016-06" db="EMBL/GenBank/DDBJ databases">
        <authorList>
            <person name="Kjaerup R.B."/>
            <person name="Dalgaard T.S."/>
            <person name="Juul-Madsen H.R."/>
        </authorList>
    </citation>
    <scope>NUCLEOTIDE SEQUENCE [LARGE SCALE GENOMIC DNA]</scope>
    <source>
        <strain evidence="2 3">DSM 45097</strain>
    </source>
</reference>
<protein>
    <submittedName>
        <fullName evidence="2">Uncharacterized protein</fullName>
    </submittedName>
</protein>
<feature type="region of interest" description="Disordered" evidence="1">
    <location>
        <begin position="1"/>
        <end position="29"/>
    </location>
</feature>